<gene>
    <name evidence="1" type="ORF">BELL_0266g00120</name>
</gene>
<proteinExistence type="predicted"/>
<comment type="caution">
    <text evidence="1">The sequence shown here is derived from an EMBL/GenBank/DDBJ whole genome shotgun (WGS) entry which is preliminary data.</text>
</comment>
<name>A0A4Z1JLM1_9HELO</name>
<sequence length="93" mass="10052">MMVAEGLQRKTATLAASSGVAALLAVPFNEPNFVLTWGSSSMRGKARSHEFRALRYPALSSAIKDISRYTQEAQYENSPATLVIPITACFDAT</sequence>
<dbReference type="Proteomes" id="UP000297229">
    <property type="component" value="Unassembled WGS sequence"/>
</dbReference>
<reference evidence="1 2" key="1">
    <citation type="submission" date="2017-12" db="EMBL/GenBank/DDBJ databases">
        <title>Comparative genomics of Botrytis spp.</title>
        <authorList>
            <person name="Valero-Jimenez C.A."/>
            <person name="Tapia P."/>
            <person name="Veloso J."/>
            <person name="Silva-Moreno E."/>
            <person name="Staats M."/>
            <person name="Valdes J.H."/>
            <person name="Van Kan J.A.L."/>
        </authorList>
    </citation>
    <scope>NUCLEOTIDE SEQUENCE [LARGE SCALE GENOMIC DNA]</scope>
    <source>
        <strain evidence="1 2">Be9601</strain>
    </source>
</reference>
<evidence type="ECO:0000313" key="1">
    <source>
        <dbReference type="EMBL" id="TGO74641.1"/>
    </source>
</evidence>
<accession>A0A4Z1JLM1</accession>
<evidence type="ECO:0000313" key="2">
    <source>
        <dbReference type="Proteomes" id="UP000297229"/>
    </source>
</evidence>
<keyword evidence="2" id="KW-1185">Reference proteome</keyword>
<dbReference type="EMBL" id="PQXM01000265">
    <property type="protein sequence ID" value="TGO74641.1"/>
    <property type="molecule type" value="Genomic_DNA"/>
</dbReference>
<protein>
    <submittedName>
        <fullName evidence="1">Uncharacterized protein</fullName>
    </submittedName>
</protein>
<organism evidence="1 2">
    <name type="scientific">Botrytis elliptica</name>
    <dbReference type="NCBI Taxonomy" id="278938"/>
    <lineage>
        <taxon>Eukaryota</taxon>
        <taxon>Fungi</taxon>
        <taxon>Dikarya</taxon>
        <taxon>Ascomycota</taxon>
        <taxon>Pezizomycotina</taxon>
        <taxon>Leotiomycetes</taxon>
        <taxon>Helotiales</taxon>
        <taxon>Sclerotiniaceae</taxon>
        <taxon>Botrytis</taxon>
    </lineage>
</organism>
<dbReference type="AlphaFoldDB" id="A0A4Z1JLM1"/>